<dbReference type="Proteomes" id="UP000789833">
    <property type="component" value="Unassembled WGS sequence"/>
</dbReference>
<organism evidence="1 2">
    <name type="scientific">Sutcliffiella rhizosphaerae</name>
    <dbReference type="NCBI Taxonomy" id="2880967"/>
    <lineage>
        <taxon>Bacteria</taxon>
        <taxon>Bacillati</taxon>
        <taxon>Bacillota</taxon>
        <taxon>Bacilli</taxon>
        <taxon>Bacillales</taxon>
        <taxon>Bacillaceae</taxon>
        <taxon>Sutcliffiella</taxon>
    </lineage>
</organism>
<gene>
    <name evidence="1" type="ORF">BACCIP111883_02338</name>
</gene>
<dbReference type="EMBL" id="CAKJTJ010000011">
    <property type="protein sequence ID" value="CAG9621565.1"/>
    <property type="molecule type" value="Genomic_DNA"/>
</dbReference>
<evidence type="ECO:0000313" key="1">
    <source>
        <dbReference type="EMBL" id="CAG9621565.1"/>
    </source>
</evidence>
<sequence>MFCKNSFTELVFAYYDTEYPVKKVHHINSGVFFLLTFLMISLKEEISPFINFPNTIYLHTNQLSL</sequence>
<name>A0ABM8YNK2_9BACI</name>
<reference evidence="1 2" key="1">
    <citation type="submission" date="2021-10" db="EMBL/GenBank/DDBJ databases">
        <authorList>
            <person name="Criscuolo A."/>
        </authorList>
    </citation>
    <scope>NUCLEOTIDE SEQUENCE [LARGE SCALE GENOMIC DNA]</scope>
    <source>
        <strain evidence="2">CIP 111883</strain>
    </source>
</reference>
<keyword evidence="2" id="KW-1185">Reference proteome</keyword>
<comment type="caution">
    <text evidence="1">The sequence shown here is derived from an EMBL/GenBank/DDBJ whole genome shotgun (WGS) entry which is preliminary data.</text>
</comment>
<proteinExistence type="predicted"/>
<evidence type="ECO:0000313" key="2">
    <source>
        <dbReference type="Proteomes" id="UP000789833"/>
    </source>
</evidence>
<protein>
    <submittedName>
        <fullName evidence="1">Uncharacterized protein</fullName>
    </submittedName>
</protein>
<accession>A0ABM8YNK2</accession>